<dbReference type="Proteomes" id="UP001239462">
    <property type="component" value="Unassembled WGS sequence"/>
</dbReference>
<evidence type="ECO:0000256" key="1">
    <source>
        <dbReference type="SAM" id="Phobius"/>
    </source>
</evidence>
<dbReference type="RefSeq" id="WP_230776419.1">
    <property type="nucleotide sequence ID" value="NZ_CP141221.1"/>
</dbReference>
<evidence type="ECO:0000313" key="2">
    <source>
        <dbReference type="EMBL" id="MDM4016083.1"/>
    </source>
</evidence>
<feature type="transmembrane region" description="Helical" evidence="1">
    <location>
        <begin position="6"/>
        <end position="24"/>
    </location>
</feature>
<dbReference type="Pfam" id="PF04298">
    <property type="entry name" value="Zn_peptidase_2"/>
    <property type="match status" value="1"/>
</dbReference>
<protein>
    <submittedName>
        <fullName evidence="2">Zinc metallopeptidase</fullName>
    </submittedName>
</protein>
<keyword evidence="3" id="KW-1185">Reference proteome</keyword>
<keyword evidence="1" id="KW-1133">Transmembrane helix</keyword>
<dbReference type="EMBL" id="JASZZN010000007">
    <property type="protein sequence ID" value="MDM4016083.1"/>
    <property type="molecule type" value="Genomic_DNA"/>
</dbReference>
<reference evidence="2 3" key="1">
    <citation type="submission" date="2023-06" db="EMBL/GenBank/DDBJ databases">
        <title>Roseiconus lacunae JC819 isolated from Gulf of Mannar region, Tamil Nadu.</title>
        <authorList>
            <person name="Pk S."/>
            <person name="Ch S."/>
            <person name="Ch V.R."/>
        </authorList>
    </citation>
    <scope>NUCLEOTIDE SEQUENCE [LARGE SCALE GENOMIC DNA]</scope>
    <source>
        <strain evidence="2 3">JC819</strain>
    </source>
</reference>
<dbReference type="PANTHER" id="PTHR36434">
    <property type="entry name" value="MEMBRANE PROTEASE YUGP-RELATED"/>
    <property type="match status" value="1"/>
</dbReference>
<organism evidence="2 3">
    <name type="scientific">Roseiconus lacunae</name>
    <dbReference type="NCBI Taxonomy" id="2605694"/>
    <lineage>
        <taxon>Bacteria</taxon>
        <taxon>Pseudomonadati</taxon>
        <taxon>Planctomycetota</taxon>
        <taxon>Planctomycetia</taxon>
        <taxon>Pirellulales</taxon>
        <taxon>Pirellulaceae</taxon>
        <taxon>Roseiconus</taxon>
    </lineage>
</organism>
<feature type="transmembrane region" description="Helical" evidence="1">
    <location>
        <begin position="199"/>
        <end position="222"/>
    </location>
</feature>
<gene>
    <name evidence="2" type="ORF">QTN89_11615</name>
</gene>
<sequence>MLYFDPLYFLFAIPPLLLAMFAQWRVKSTFQSMSEVPARMTGAQAARQMLDSAGLTQVGIERVPGHLSDHYDPRHKVLRLSDSVYSQRSMAAVGVACHEAGHAFQDAKNYAPLTIRNAAVPAANFGSGIGVTVASVGLMLSSIPLGKVLLLAGIVMFAGVVFFQVVNLPVEFDASNRARRHLVEGNIISANEEQFVAKVLNAAALTYVAGTLQAVMTLLYFIMRFMGDRR</sequence>
<feature type="transmembrane region" description="Helical" evidence="1">
    <location>
        <begin position="148"/>
        <end position="166"/>
    </location>
</feature>
<dbReference type="InterPro" id="IPR007395">
    <property type="entry name" value="Zn_peptidase_2"/>
</dbReference>
<proteinExistence type="predicted"/>
<dbReference type="PANTHER" id="PTHR36434:SF1">
    <property type="entry name" value="MEMBRANE PROTEASE YUGP-RELATED"/>
    <property type="match status" value="1"/>
</dbReference>
<comment type="caution">
    <text evidence="2">The sequence shown here is derived from an EMBL/GenBank/DDBJ whole genome shotgun (WGS) entry which is preliminary data.</text>
</comment>
<accession>A0ABT7PHX0</accession>
<keyword evidence="1" id="KW-0812">Transmembrane</keyword>
<keyword evidence="1" id="KW-0472">Membrane</keyword>
<name>A0ABT7PHX0_9BACT</name>
<evidence type="ECO:0000313" key="3">
    <source>
        <dbReference type="Proteomes" id="UP001239462"/>
    </source>
</evidence>